<dbReference type="EMBL" id="CAJNRF010016753">
    <property type="protein sequence ID" value="CAF2210886.1"/>
    <property type="molecule type" value="Genomic_DNA"/>
</dbReference>
<evidence type="ECO:0000313" key="3">
    <source>
        <dbReference type="EMBL" id="CAF2210886.1"/>
    </source>
</evidence>
<proteinExistence type="predicted"/>
<gene>
    <name evidence="3" type="ORF">WKI299_LOCUS34997</name>
</gene>
<evidence type="ECO:0000256" key="1">
    <source>
        <dbReference type="SAM" id="MobiDB-lite"/>
    </source>
</evidence>
<feature type="domain" description="C2H2-type" evidence="2">
    <location>
        <begin position="950"/>
        <end position="974"/>
    </location>
</feature>
<sequence length="1007" mass="113550">MVNKKNSRSISGHGVPHYLLDRAGNESSIDSDGVSRIFSTTYSSETTAKNMDVSIASKSFDTSSLNVSSVYNASDRFSFVEQNSFQYESRSNLSFLYDEFSDSRTIRSDNPTCSASTYITNTIHEKAPEVSMLSYMSSMDISCSIPVCLTKDKDYETSALLNDPFYSNDYTESKNMFPPYIRLFSDNEDEPEPQLQRRDSSNTLINSDPLPTDNHDDILRSVQLLQRNYGKCCLWGNSRVTMCGNSSHNYSGWSCTCVTFSVLKDIDIRSYLKSKNVISKKEEDDFIVNEKNLIANRMCSLDIFIDDSMSICPKHRSSYGIDWHDSKSTCHHPDPSSKHRPSARDWHRANISTCSKIEGFPVGGRLCSKHRKEILMIPDDLSVGPIPTFSNVTSASEFVINDSRDSMNRILPQVNLSPIRSQTRKRLSKHSASGLRRITSKLTGTMRVIQRTYGLTVLRMDNGEKHELPKQILQLQKTHVLINYKKYCDETAFEGLGRTKLYDIINSIKPAQQQIVSGLDEFVVEGVEAWRSLSTMVEDMAIPQADRRRLLKQIHMAENYQKSRHLGHCVEDSNCASHCSTFALSDLNCTEHFSKCDQDHTSNCSDCINIVQTLDEIKQKIEKISDQDLQVELKYDFENASQHIIEWSRHNIRAAQQDFGKTKIISEMGTDEAFCTFDWGQKILPQEYRESQKKYFGKKSTSVLIDSFVWKTGSILPGINMVATIATSSCIFSTESYILALTNAPQTEIDTLSAGEIIVKQFQADYPHIKKLHKRTDNAGNFSSHGTPEVEKVICDRLGIDLLTRDYSKVQKGKDICDRICGVAKDRMRSWIATGNNLLNAHDIKEGMEHAGGIKNTKVAVAEIIPGAGHVEETNVPNVSSARSVRYTQEAKKIYKASNIGSGISIKYKTIEFENNMRVTSPFTVPINDQLSGAIPKRRADREYYDLLFCPVTGCTATFESNIELRAHIAANLHVIVDDVPRTTNDIARIHLTEILRSTSTRSRSET</sequence>
<dbReference type="Proteomes" id="UP000663856">
    <property type="component" value="Unassembled WGS sequence"/>
</dbReference>
<comment type="caution">
    <text evidence="3">The sequence shown here is derived from an EMBL/GenBank/DDBJ whole genome shotgun (WGS) entry which is preliminary data.</text>
</comment>
<accession>A0A816ZGS5</accession>
<protein>
    <recommendedName>
        <fullName evidence="2">C2H2-type domain-containing protein</fullName>
    </recommendedName>
</protein>
<feature type="non-terminal residue" evidence="3">
    <location>
        <position position="1007"/>
    </location>
</feature>
<evidence type="ECO:0000313" key="4">
    <source>
        <dbReference type="Proteomes" id="UP000663856"/>
    </source>
</evidence>
<name>A0A816ZGS5_9BILA</name>
<organism evidence="3 4">
    <name type="scientific">Rotaria magnacalcarata</name>
    <dbReference type="NCBI Taxonomy" id="392030"/>
    <lineage>
        <taxon>Eukaryota</taxon>
        <taxon>Metazoa</taxon>
        <taxon>Spiralia</taxon>
        <taxon>Gnathifera</taxon>
        <taxon>Rotifera</taxon>
        <taxon>Eurotatoria</taxon>
        <taxon>Bdelloidea</taxon>
        <taxon>Philodinida</taxon>
        <taxon>Philodinidae</taxon>
        <taxon>Rotaria</taxon>
    </lineage>
</organism>
<evidence type="ECO:0000259" key="2">
    <source>
        <dbReference type="PROSITE" id="PS00028"/>
    </source>
</evidence>
<reference evidence="3" key="1">
    <citation type="submission" date="2021-02" db="EMBL/GenBank/DDBJ databases">
        <authorList>
            <person name="Nowell W R."/>
        </authorList>
    </citation>
    <scope>NUCLEOTIDE SEQUENCE</scope>
</reference>
<dbReference type="AlphaFoldDB" id="A0A816ZGS5"/>
<feature type="region of interest" description="Disordered" evidence="1">
    <location>
        <begin position="188"/>
        <end position="211"/>
    </location>
</feature>
<dbReference type="InterPro" id="IPR013087">
    <property type="entry name" value="Znf_C2H2_type"/>
</dbReference>
<dbReference type="PROSITE" id="PS00028">
    <property type="entry name" value="ZINC_FINGER_C2H2_1"/>
    <property type="match status" value="1"/>
</dbReference>